<feature type="domain" description="Mammalian cell entry C-terminal" evidence="4">
    <location>
        <begin position="123"/>
        <end position="301"/>
    </location>
</feature>
<dbReference type="InterPro" id="IPR024516">
    <property type="entry name" value="Mce_C"/>
</dbReference>
<protein>
    <submittedName>
        <fullName evidence="5">Mce related protein</fullName>
    </submittedName>
</protein>
<evidence type="ECO:0000259" key="4">
    <source>
        <dbReference type="Pfam" id="PF11887"/>
    </source>
</evidence>
<keyword evidence="2" id="KW-0472">Membrane</keyword>
<dbReference type="AlphaFoldDB" id="A0A2P4UQR8"/>
<dbReference type="NCBIfam" id="TIGR00996">
    <property type="entry name" value="Mtu_fam_mce"/>
    <property type="match status" value="1"/>
</dbReference>
<feature type="transmembrane region" description="Helical" evidence="2">
    <location>
        <begin position="12"/>
        <end position="35"/>
    </location>
</feature>
<comment type="caution">
    <text evidence="5">The sequence shown here is derived from an EMBL/GenBank/DDBJ whole genome shotgun (WGS) entry which is preliminary data.</text>
</comment>
<evidence type="ECO:0000256" key="1">
    <source>
        <dbReference type="SAM" id="MobiDB-lite"/>
    </source>
</evidence>
<dbReference type="Pfam" id="PF11887">
    <property type="entry name" value="Mce4_CUP1"/>
    <property type="match status" value="1"/>
</dbReference>
<sequence length="413" mass="43374">MLTLQTKIKNIAFAIIGLIAMGIVALNYADLGWLIGQQRYYVVKVELAQTGGLTTHAEVTYRGMPIGRVGTLHLTDDGVLAELRIEKDAPKVPARTQAVVANKSAVGEQYIDLRPTDDNGPYLAAGARIPRSSTQIPAPVTDLLTSINNLASSVPQEATRTLVDELGRAFTGQGPNLAALLDTSHTFVTKANENVEPTTELFDNSATVLATQNEQSQAIKSFGRNAKLLAEQLRKSDPDLRRLIAAGPGVSTELSKLVDELDPSFSVLLANMTTTSDILKNRAPVLDELLSKLPAVVAAANTMVKNNQLQFGMVPTFFNPLPCTSGYGGTQYRNGDDTSAGKPFNTSAYCASAPSTGKNVRGSANTPDYGKLPPPARAGSLGLASDGSALPGALGEPALPPAGGSLLAPQAGR</sequence>
<dbReference type="GO" id="GO:0005576">
    <property type="term" value="C:extracellular region"/>
    <property type="evidence" value="ECO:0007669"/>
    <property type="project" value="TreeGrafter"/>
</dbReference>
<dbReference type="InterPro" id="IPR003399">
    <property type="entry name" value="Mce/MlaD"/>
</dbReference>
<evidence type="ECO:0000256" key="2">
    <source>
        <dbReference type="SAM" id="Phobius"/>
    </source>
</evidence>
<feature type="domain" description="Mce/MlaD" evidence="3">
    <location>
        <begin position="40"/>
        <end position="115"/>
    </location>
</feature>
<dbReference type="EMBL" id="MTBP01000001">
    <property type="protein sequence ID" value="POM27391.1"/>
    <property type="molecule type" value="Genomic_DNA"/>
</dbReference>
<proteinExistence type="predicted"/>
<keyword evidence="6" id="KW-1185">Reference proteome</keyword>
<name>A0A2P4UQR8_9ACTN</name>
<keyword evidence="2" id="KW-0812">Transmembrane</keyword>
<evidence type="ECO:0000313" key="5">
    <source>
        <dbReference type="EMBL" id="POM27391.1"/>
    </source>
</evidence>
<dbReference type="Pfam" id="PF02470">
    <property type="entry name" value="MlaD"/>
    <property type="match status" value="1"/>
</dbReference>
<feature type="compositionally biased region" description="Low complexity" evidence="1">
    <location>
        <begin position="387"/>
        <end position="413"/>
    </location>
</feature>
<gene>
    <name evidence="5" type="ORF">BTM25_18050</name>
</gene>
<keyword evidence="2" id="KW-1133">Transmembrane helix</keyword>
<dbReference type="PANTHER" id="PTHR33371:SF16">
    <property type="entry name" value="MCE-FAMILY PROTEIN MCE3F"/>
    <property type="match status" value="1"/>
</dbReference>
<feature type="region of interest" description="Disordered" evidence="1">
    <location>
        <begin position="353"/>
        <end position="413"/>
    </location>
</feature>
<dbReference type="InterPro" id="IPR052336">
    <property type="entry name" value="MlaD_Phospholipid_Transporter"/>
</dbReference>
<accession>A0A2P4UQR8</accession>
<evidence type="ECO:0000313" key="6">
    <source>
        <dbReference type="Proteomes" id="UP000242367"/>
    </source>
</evidence>
<evidence type="ECO:0000259" key="3">
    <source>
        <dbReference type="Pfam" id="PF02470"/>
    </source>
</evidence>
<dbReference type="RefSeq" id="WP_103562214.1">
    <property type="nucleotide sequence ID" value="NZ_MTBP01000001.1"/>
</dbReference>
<dbReference type="Proteomes" id="UP000242367">
    <property type="component" value="Unassembled WGS sequence"/>
</dbReference>
<dbReference type="InterPro" id="IPR005693">
    <property type="entry name" value="Mce"/>
</dbReference>
<feature type="compositionally biased region" description="Polar residues" evidence="1">
    <location>
        <begin position="353"/>
        <end position="366"/>
    </location>
</feature>
<reference evidence="5 6" key="1">
    <citation type="journal article" date="2017" name="Chemistry">
        <title>Isolation, Biosynthesis and Chemical Modifications of Rubterolones A-F: Rare Tropolone Alkaloids from Actinomadura sp. 5-2.</title>
        <authorList>
            <person name="Guo H."/>
            <person name="Benndorf R."/>
            <person name="Leichnitz D."/>
            <person name="Klassen J.L."/>
            <person name="Vollmers J."/>
            <person name="Gorls H."/>
            <person name="Steinacker M."/>
            <person name="Weigel C."/>
            <person name="Dahse H.M."/>
            <person name="Kaster A.K."/>
            <person name="de Beer Z.W."/>
            <person name="Poulsen M."/>
            <person name="Beemelmanns C."/>
        </authorList>
    </citation>
    <scope>NUCLEOTIDE SEQUENCE [LARGE SCALE GENOMIC DNA]</scope>
    <source>
        <strain evidence="5 6">5-2</strain>
    </source>
</reference>
<dbReference type="PANTHER" id="PTHR33371">
    <property type="entry name" value="INTERMEMBRANE PHOSPHOLIPID TRANSPORT SYSTEM BINDING PROTEIN MLAD-RELATED"/>
    <property type="match status" value="1"/>
</dbReference>
<organism evidence="5 6">
    <name type="scientific">Actinomadura rubteroloni</name>
    <dbReference type="NCBI Taxonomy" id="1926885"/>
    <lineage>
        <taxon>Bacteria</taxon>
        <taxon>Bacillati</taxon>
        <taxon>Actinomycetota</taxon>
        <taxon>Actinomycetes</taxon>
        <taxon>Streptosporangiales</taxon>
        <taxon>Thermomonosporaceae</taxon>
        <taxon>Actinomadura</taxon>
    </lineage>
</organism>